<dbReference type="HAMAP" id="MF_00041">
    <property type="entry name" value="Cys_tRNA_synth"/>
    <property type="match status" value="1"/>
</dbReference>
<evidence type="ECO:0000259" key="14">
    <source>
        <dbReference type="Pfam" id="PF01406"/>
    </source>
</evidence>
<dbReference type="PRINTS" id="PR00983">
    <property type="entry name" value="TRNASYNTHCYS"/>
</dbReference>
<evidence type="ECO:0000256" key="8">
    <source>
        <dbReference type="ARBA" id="ARBA00022917"/>
    </source>
</evidence>
<keyword evidence="3 15" id="KW-0436">Ligase</keyword>
<dbReference type="GO" id="GO:0004817">
    <property type="term" value="F:cysteine-tRNA ligase activity"/>
    <property type="evidence" value="ECO:0007669"/>
    <property type="project" value="UniProtKB-EC"/>
</dbReference>
<keyword evidence="16" id="KW-1185">Reference proteome</keyword>
<keyword evidence="12" id="KW-0175">Coiled coil</keyword>
<evidence type="ECO:0000256" key="12">
    <source>
        <dbReference type="SAM" id="Coils"/>
    </source>
</evidence>
<evidence type="ECO:0000256" key="5">
    <source>
        <dbReference type="ARBA" id="ARBA00022741"/>
    </source>
</evidence>
<gene>
    <name evidence="15" type="ORF">BV898_13073</name>
</gene>
<evidence type="ECO:0000256" key="2">
    <source>
        <dbReference type="ARBA" id="ARBA00012832"/>
    </source>
</evidence>
<dbReference type="InterPro" id="IPR009080">
    <property type="entry name" value="tRNAsynth_Ia_anticodon-bd"/>
</dbReference>
<dbReference type="CDD" id="cd00672">
    <property type="entry name" value="CysRS_core"/>
    <property type="match status" value="1"/>
</dbReference>
<feature type="compositionally biased region" description="Basic and acidic residues" evidence="13">
    <location>
        <begin position="817"/>
        <end position="836"/>
    </location>
</feature>
<dbReference type="InterPro" id="IPR032678">
    <property type="entry name" value="tRNA-synt_1_cat_dom"/>
</dbReference>
<dbReference type="PANTHER" id="PTHR10890">
    <property type="entry name" value="CYSTEINYL-TRNA SYNTHETASE"/>
    <property type="match status" value="1"/>
</dbReference>
<evidence type="ECO:0000256" key="9">
    <source>
        <dbReference type="ARBA" id="ARBA00023146"/>
    </source>
</evidence>
<keyword evidence="4" id="KW-0479">Metal-binding</keyword>
<evidence type="ECO:0000256" key="10">
    <source>
        <dbReference type="ARBA" id="ARBA00031499"/>
    </source>
</evidence>
<dbReference type="EMBL" id="MTYJ01000139">
    <property type="protein sequence ID" value="OQV12664.1"/>
    <property type="molecule type" value="Genomic_DNA"/>
</dbReference>
<dbReference type="GO" id="GO:0046872">
    <property type="term" value="F:metal ion binding"/>
    <property type="evidence" value="ECO:0007669"/>
    <property type="project" value="UniProtKB-KW"/>
</dbReference>
<evidence type="ECO:0000256" key="13">
    <source>
        <dbReference type="SAM" id="MobiDB-lite"/>
    </source>
</evidence>
<comment type="caution">
    <text evidence="15">The sequence shown here is derived from an EMBL/GenBank/DDBJ whole genome shotgun (WGS) entry which is preliminary data.</text>
</comment>
<dbReference type="NCBIfam" id="TIGR00435">
    <property type="entry name" value="cysS"/>
    <property type="match status" value="1"/>
</dbReference>
<dbReference type="Gene3D" id="3.40.50.620">
    <property type="entry name" value="HUPs"/>
    <property type="match status" value="1"/>
</dbReference>
<dbReference type="GO" id="GO:0005737">
    <property type="term" value="C:cytoplasm"/>
    <property type="evidence" value="ECO:0007669"/>
    <property type="project" value="TreeGrafter"/>
</dbReference>
<evidence type="ECO:0000313" key="15">
    <source>
        <dbReference type="EMBL" id="OQV12664.1"/>
    </source>
</evidence>
<comment type="cofactor">
    <cofactor evidence="1">
        <name>Zn(2+)</name>
        <dbReference type="ChEBI" id="CHEBI:29105"/>
    </cofactor>
</comment>
<keyword evidence="6" id="KW-0862">Zinc</keyword>
<reference evidence="16" key="1">
    <citation type="submission" date="2017-01" db="EMBL/GenBank/DDBJ databases">
        <title>Comparative genomics of anhydrobiosis in the tardigrade Hypsibius dujardini.</title>
        <authorList>
            <person name="Yoshida Y."/>
            <person name="Koutsovoulos G."/>
            <person name="Laetsch D."/>
            <person name="Stevens L."/>
            <person name="Kumar S."/>
            <person name="Horikawa D."/>
            <person name="Ishino K."/>
            <person name="Komine S."/>
            <person name="Tomita M."/>
            <person name="Blaxter M."/>
            <person name="Arakawa K."/>
        </authorList>
    </citation>
    <scope>NUCLEOTIDE SEQUENCE [LARGE SCALE GENOMIC DNA]</scope>
    <source>
        <strain evidence="16">Z151</strain>
    </source>
</reference>
<accession>A0A1W0WBT0</accession>
<dbReference type="InterPro" id="IPR014729">
    <property type="entry name" value="Rossmann-like_a/b/a_fold"/>
</dbReference>
<proteinExistence type="inferred from homology"/>
<feature type="coiled-coil region" evidence="12">
    <location>
        <begin position="756"/>
        <end position="803"/>
    </location>
</feature>
<evidence type="ECO:0000256" key="11">
    <source>
        <dbReference type="ARBA" id="ARBA00039362"/>
    </source>
</evidence>
<keyword evidence="5" id="KW-0547">Nucleotide-binding</keyword>
<keyword evidence="7" id="KW-0067">ATP-binding</keyword>
<feature type="region of interest" description="Disordered" evidence="13">
    <location>
        <begin position="1"/>
        <end position="112"/>
    </location>
</feature>
<dbReference type="AlphaFoldDB" id="A0A1W0WBT0"/>
<sequence length="870" mass="98416">MLSSFGSPAGGRIEPQYEGPYRNSSSTKRPALQKRNSEQLPGNHASAKLQQDMASPAVPIPITRTTSKDSESRSISTDIDRKKLTYSKSSPNSHCSETVVKQNGHHHHHPAHPSLEETYKHLVALAMDGGDFAKVGTDEGADRSKLVQGLWRPPKQPEDEGLKLFNSFTRKKEPFRPQSGKRVLWYTCGPTVYDASHMGHARAYISFDILRRVMTDYFNYDVSYVMNITDIDDKIIKRARVHHLIESYAAAGHTREKVIADAEAALKKFNAEKIANESCSLKRGAMDDIFGKCKAALEDYKKAAAATPSTEFCKTFSEPLGNFLDDQFGHTIVDNAIFNKLPRFWEEDYHKDMAALHVQPADILTRVSEYVPEITDFIKKIIDNGYAYEAEGSVYFDTVKFDHSEDHHYAKLVPEAFGDLEALTEGEGVLSEQAHGKRQAMDFALWKTSKPGEPAWDSPWGRGRPGWHIECSVMATAVLGDKLDIHAGGVDLRFPHHDNEIAQSEAYFQCDSWVNYFLHSGHLTISGCKMSKSLKNFITIKEALTQYTARQIRLMFLLHSWRSTLDYSPDVMDIAIKFEKTLKEFFLTVKDLIRSAGNSHPKWTADDLSLRDKYFASKQKIHEALCDSVDTRTAMDNIRDIIGSTNVYIQERAAAKAQAHPALLQHISLYLTRMMRVFGVIDSDESIGFTVGDKSGNVEETILPYVSALADFRELVRKEAREVKAANILQFCDRIRDDVLPNLGVRLEDREGQPPAVKLVDKNELMKEREAKLQAEEEKRVEKERKKREIEEARLAKERQMRVPPSELFRSQTDKFSLFDDKGMPTHDHEGKEISKGQLKKLEKLYQTHEAKFKELAAQNGNALPNGNAS</sequence>
<dbReference type="GO" id="GO:0006423">
    <property type="term" value="P:cysteinyl-tRNA aminoacylation"/>
    <property type="evidence" value="ECO:0007669"/>
    <property type="project" value="InterPro"/>
</dbReference>
<dbReference type="SUPFAM" id="SSF52374">
    <property type="entry name" value="Nucleotidylyl transferase"/>
    <property type="match status" value="1"/>
</dbReference>
<evidence type="ECO:0000256" key="6">
    <source>
        <dbReference type="ARBA" id="ARBA00022833"/>
    </source>
</evidence>
<keyword evidence="9" id="KW-0030">Aminoacyl-tRNA synthetase</keyword>
<protein>
    <recommendedName>
        <fullName evidence="11">Cysteine--tRNA ligase, cytoplasmic</fullName>
        <ecNumber evidence="2">6.1.1.16</ecNumber>
    </recommendedName>
    <alternativeName>
        <fullName evidence="10">Cysteinyl-tRNA synthetase</fullName>
    </alternativeName>
</protein>
<keyword evidence="8" id="KW-0648">Protein biosynthesis</keyword>
<feature type="region of interest" description="Disordered" evidence="13">
    <location>
        <begin position="812"/>
        <end position="836"/>
    </location>
</feature>
<dbReference type="Pfam" id="PF01406">
    <property type="entry name" value="tRNA-synt_1e"/>
    <property type="match status" value="1"/>
</dbReference>
<feature type="compositionally biased region" description="Basic and acidic residues" evidence="13">
    <location>
        <begin position="66"/>
        <end position="83"/>
    </location>
</feature>
<dbReference type="Proteomes" id="UP000192578">
    <property type="component" value="Unassembled WGS sequence"/>
</dbReference>
<dbReference type="OrthoDB" id="438179at2759"/>
<dbReference type="GO" id="GO:0005524">
    <property type="term" value="F:ATP binding"/>
    <property type="evidence" value="ECO:0007669"/>
    <property type="project" value="UniProtKB-KW"/>
</dbReference>
<evidence type="ECO:0000256" key="4">
    <source>
        <dbReference type="ARBA" id="ARBA00022723"/>
    </source>
</evidence>
<feature type="compositionally biased region" description="Polar residues" evidence="13">
    <location>
        <begin position="86"/>
        <end position="101"/>
    </location>
</feature>
<organism evidence="15 16">
    <name type="scientific">Hypsibius exemplaris</name>
    <name type="common">Freshwater tardigrade</name>
    <dbReference type="NCBI Taxonomy" id="2072580"/>
    <lineage>
        <taxon>Eukaryota</taxon>
        <taxon>Metazoa</taxon>
        <taxon>Ecdysozoa</taxon>
        <taxon>Tardigrada</taxon>
        <taxon>Eutardigrada</taxon>
        <taxon>Parachela</taxon>
        <taxon>Hypsibioidea</taxon>
        <taxon>Hypsibiidae</taxon>
        <taxon>Hypsibius</taxon>
    </lineage>
</organism>
<dbReference type="SUPFAM" id="SSF47323">
    <property type="entry name" value="Anticodon-binding domain of a subclass of class I aminoacyl-tRNA synthetases"/>
    <property type="match status" value="1"/>
</dbReference>
<dbReference type="Gene3D" id="1.20.120.1910">
    <property type="entry name" value="Cysteine-tRNA ligase, C-terminal anti-codon recognition domain"/>
    <property type="match status" value="1"/>
</dbReference>
<evidence type="ECO:0000256" key="7">
    <source>
        <dbReference type="ARBA" id="ARBA00022840"/>
    </source>
</evidence>
<dbReference type="EC" id="6.1.1.16" evidence="2"/>
<dbReference type="PANTHER" id="PTHR10890:SF3">
    <property type="entry name" value="CYSTEINE--TRNA LIGASE, CYTOPLASMIC"/>
    <property type="match status" value="1"/>
</dbReference>
<evidence type="ECO:0000313" key="16">
    <source>
        <dbReference type="Proteomes" id="UP000192578"/>
    </source>
</evidence>
<dbReference type="InterPro" id="IPR015803">
    <property type="entry name" value="Cys-tRNA-ligase"/>
</dbReference>
<dbReference type="InterPro" id="IPR024909">
    <property type="entry name" value="Cys-tRNA/MSH_ligase"/>
</dbReference>
<evidence type="ECO:0000256" key="3">
    <source>
        <dbReference type="ARBA" id="ARBA00022598"/>
    </source>
</evidence>
<name>A0A1W0WBT0_HYPEX</name>
<evidence type="ECO:0000256" key="1">
    <source>
        <dbReference type="ARBA" id="ARBA00001947"/>
    </source>
</evidence>
<feature type="domain" description="tRNA synthetases class I catalytic" evidence="14">
    <location>
        <begin position="176"/>
        <end position="574"/>
    </location>
</feature>